<name>A0AAN5CJX0_9BILA</name>
<dbReference type="PANTHER" id="PTHR33845">
    <property type="entry name" value="C2H2-TYPE DOMAIN-CONTAINING PROTEIN"/>
    <property type="match status" value="1"/>
</dbReference>
<keyword evidence="1" id="KW-0863">Zinc-finger</keyword>
<dbReference type="InterPro" id="IPR013087">
    <property type="entry name" value="Znf_C2H2_type"/>
</dbReference>
<feature type="domain" description="C2H2-type" evidence="2">
    <location>
        <begin position="203"/>
        <end position="227"/>
    </location>
</feature>
<comment type="caution">
    <text evidence="3">The sequence shown here is derived from an EMBL/GenBank/DDBJ whole genome shotgun (WGS) entry which is preliminary data.</text>
</comment>
<dbReference type="PANTHER" id="PTHR33845:SF1">
    <property type="entry name" value="C2H2-TYPE DOMAIN-CONTAINING PROTEIN"/>
    <property type="match status" value="1"/>
</dbReference>
<feature type="non-terminal residue" evidence="3">
    <location>
        <position position="281"/>
    </location>
</feature>
<sequence length="281" mass="31916">MGLKQRCDESVLSFRSRIEKTARFAFPFNPEHRVTPTLEVFISGLKDTIRWKIYDDEEPRNLSKAMVDLEKKRTKEHGTVNELELILGRGAGLFVDATPQYVRANLMGQFVCDKLHGIGEGRVYKGLEGYKREIEIILEGGFFLSKDNATADEASLKKGEEPRLCWTAYLTKKGKADEEPDDTDEICSRGEEIDGRTTDRGLFTCNECGATFLKYGNLLRHLDIGRHRIRPEKVNLYDLALQLFKKNLEDVQAHNNILAEVSEAVIDMTTGENHDSDEGWA</sequence>
<evidence type="ECO:0000313" key="3">
    <source>
        <dbReference type="EMBL" id="GMR45797.1"/>
    </source>
</evidence>
<accession>A0AAN5CJX0</accession>
<evidence type="ECO:0000256" key="1">
    <source>
        <dbReference type="PROSITE-ProRule" id="PRU00042"/>
    </source>
</evidence>
<gene>
    <name evidence="3" type="ORF">PMAYCL1PPCAC_15992</name>
</gene>
<keyword evidence="1" id="KW-0862">Zinc</keyword>
<evidence type="ECO:0000313" key="4">
    <source>
        <dbReference type="Proteomes" id="UP001328107"/>
    </source>
</evidence>
<organism evidence="3 4">
    <name type="scientific">Pristionchus mayeri</name>
    <dbReference type="NCBI Taxonomy" id="1317129"/>
    <lineage>
        <taxon>Eukaryota</taxon>
        <taxon>Metazoa</taxon>
        <taxon>Ecdysozoa</taxon>
        <taxon>Nematoda</taxon>
        <taxon>Chromadorea</taxon>
        <taxon>Rhabditida</taxon>
        <taxon>Rhabditina</taxon>
        <taxon>Diplogasteromorpha</taxon>
        <taxon>Diplogasteroidea</taxon>
        <taxon>Neodiplogasteridae</taxon>
        <taxon>Pristionchus</taxon>
    </lineage>
</organism>
<proteinExistence type="predicted"/>
<dbReference type="PROSITE" id="PS50157">
    <property type="entry name" value="ZINC_FINGER_C2H2_2"/>
    <property type="match status" value="1"/>
</dbReference>
<evidence type="ECO:0000259" key="2">
    <source>
        <dbReference type="PROSITE" id="PS50157"/>
    </source>
</evidence>
<reference evidence="4" key="1">
    <citation type="submission" date="2022-10" db="EMBL/GenBank/DDBJ databases">
        <title>Genome assembly of Pristionchus species.</title>
        <authorList>
            <person name="Yoshida K."/>
            <person name="Sommer R.J."/>
        </authorList>
    </citation>
    <scope>NUCLEOTIDE SEQUENCE [LARGE SCALE GENOMIC DNA]</scope>
    <source>
        <strain evidence="4">RS5460</strain>
    </source>
</reference>
<keyword evidence="1" id="KW-0479">Metal-binding</keyword>
<dbReference type="EMBL" id="BTRK01000004">
    <property type="protein sequence ID" value="GMR45797.1"/>
    <property type="molecule type" value="Genomic_DNA"/>
</dbReference>
<dbReference type="PROSITE" id="PS00028">
    <property type="entry name" value="ZINC_FINGER_C2H2_1"/>
    <property type="match status" value="1"/>
</dbReference>
<dbReference type="Proteomes" id="UP001328107">
    <property type="component" value="Unassembled WGS sequence"/>
</dbReference>
<keyword evidence="4" id="KW-1185">Reference proteome</keyword>
<dbReference type="AlphaFoldDB" id="A0AAN5CJX0"/>
<protein>
    <recommendedName>
        <fullName evidence="2">C2H2-type domain-containing protein</fullName>
    </recommendedName>
</protein>
<dbReference type="GO" id="GO:0008270">
    <property type="term" value="F:zinc ion binding"/>
    <property type="evidence" value="ECO:0007669"/>
    <property type="project" value="UniProtKB-KW"/>
</dbReference>